<reference evidence="5" key="1">
    <citation type="submission" date="2018-12" db="EMBL/GenBank/DDBJ databases">
        <title>Tengunoibacter tsumagoiensis gen. nov., sp. nov., Dictyobacter kobayashii sp. nov., D. alpinus sp. nov., and D. joshuensis sp. nov. and description of Dictyobacteraceae fam. nov. within the order Ktedonobacterales isolated from Tengu-no-mugimeshi.</title>
        <authorList>
            <person name="Wang C.M."/>
            <person name="Zheng Y."/>
            <person name="Sakai Y."/>
            <person name="Toyoda A."/>
            <person name="Minakuchi Y."/>
            <person name="Abe K."/>
            <person name="Yokota A."/>
            <person name="Yabe S."/>
        </authorList>
    </citation>
    <scope>NUCLEOTIDE SEQUENCE [LARGE SCALE GENOMIC DNA]</scope>
    <source>
        <strain evidence="5">Uno3</strain>
    </source>
</reference>
<evidence type="ECO:0000256" key="1">
    <source>
        <dbReference type="PROSITE-ProRule" id="PRU00285"/>
    </source>
</evidence>
<proteinExistence type="inferred from homology"/>
<dbReference type="SUPFAM" id="SSF49764">
    <property type="entry name" value="HSP20-like chaperones"/>
    <property type="match status" value="1"/>
</dbReference>
<evidence type="ECO:0000259" key="3">
    <source>
        <dbReference type="PROSITE" id="PS01031"/>
    </source>
</evidence>
<evidence type="ECO:0000313" key="4">
    <source>
        <dbReference type="EMBL" id="GCE10912.1"/>
    </source>
</evidence>
<dbReference type="Pfam" id="PF00011">
    <property type="entry name" value="HSP20"/>
    <property type="match status" value="1"/>
</dbReference>
<dbReference type="PANTHER" id="PTHR11527">
    <property type="entry name" value="HEAT-SHOCK PROTEIN 20 FAMILY MEMBER"/>
    <property type="match status" value="1"/>
</dbReference>
<dbReference type="CDD" id="cd06464">
    <property type="entry name" value="ACD_sHsps-like"/>
    <property type="match status" value="1"/>
</dbReference>
<comment type="caution">
    <text evidence="4">The sequence shown here is derived from an EMBL/GenBank/DDBJ whole genome shotgun (WGS) entry which is preliminary data.</text>
</comment>
<dbReference type="InterPro" id="IPR002068">
    <property type="entry name" value="A-crystallin/Hsp20_dom"/>
</dbReference>
<dbReference type="Proteomes" id="UP000287352">
    <property type="component" value="Unassembled WGS sequence"/>
</dbReference>
<evidence type="ECO:0000313" key="5">
    <source>
        <dbReference type="Proteomes" id="UP000287352"/>
    </source>
</evidence>
<dbReference type="AlphaFoldDB" id="A0A401ZVV3"/>
<accession>A0A401ZVV3</accession>
<gene>
    <name evidence="4" type="primary">hsp</name>
    <name evidence="4" type="ORF">KTT_07710</name>
</gene>
<dbReference type="OrthoDB" id="162940at2"/>
<sequence>MRMRYRYVAYRSSDGAQKHLEQHYRQLLNDALRQNQQAFLHRSTAWQPMADILESPDLLRVKIELAGMKDDEIDVTLYEDALVISGERRDVQNVHEGLNYHEAQIRYGPFRVEVFISTPIMRDAITATYENGMLSVDLPKLSAQKAHSVHIHVPQTKE</sequence>
<feature type="domain" description="SHSP" evidence="3">
    <location>
        <begin position="40"/>
        <end position="154"/>
    </location>
</feature>
<organism evidence="4 5">
    <name type="scientific">Tengunoibacter tsumagoiensis</name>
    <dbReference type="NCBI Taxonomy" id="2014871"/>
    <lineage>
        <taxon>Bacteria</taxon>
        <taxon>Bacillati</taxon>
        <taxon>Chloroflexota</taxon>
        <taxon>Ktedonobacteria</taxon>
        <taxon>Ktedonobacterales</taxon>
        <taxon>Dictyobacteraceae</taxon>
        <taxon>Tengunoibacter</taxon>
    </lineage>
</organism>
<dbReference type="InterPro" id="IPR008978">
    <property type="entry name" value="HSP20-like_chaperone"/>
</dbReference>
<comment type="similarity">
    <text evidence="1 2">Belongs to the small heat shock protein (HSP20) family.</text>
</comment>
<dbReference type="RefSeq" id="WP_126578477.1">
    <property type="nucleotide sequence ID" value="NZ_BIFR01000001.1"/>
</dbReference>
<dbReference type="InterPro" id="IPR031107">
    <property type="entry name" value="Small_HSP"/>
</dbReference>
<keyword evidence="5" id="KW-1185">Reference proteome</keyword>
<protein>
    <submittedName>
        <fullName evidence="4">Heat-shock protein</fullName>
    </submittedName>
</protein>
<dbReference type="PROSITE" id="PS01031">
    <property type="entry name" value="SHSP"/>
    <property type="match status" value="1"/>
</dbReference>
<evidence type="ECO:0000256" key="2">
    <source>
        <dbReference type="RuleBase" id="RU003616"/>
    </source>
</evidence>
<name>A0A401ZVV3_9CHLR</name>
<dbReference type="EMBL" id="BIFR01000001">
    <property type="protein sequence ID" value="GCE10912.1"/>
    <property type="molecule type" value="Genomic_DNA"/>
</dbReference>
<dbReference type="Gene3D" id="2.60.40.790">
    <property type="match status" value="1"/>
</dbReference>